<dbReference type="GO" id="GO:0036503">
    <property type="term" value="P:ERAD pathway"/>
    <property type="evidence" value="ECO:0007669"/>
    <property type="project" value="TreeGrafter"/>
</dbReference>
<dbReference type="InterPro" id="IPR011990">
    <property type="entry name" value="TPR-like_helical_dom_sf"/>
</dbReference>
<dbReference type="PANTHER" id="PTHR11102">
    <property type="entry name" value="SEL-1-LIKE PROTEIN"/>
    <property type="match status" value="1"/>
</dbReference>
<dbReference type="Proteomes" id="UP000481421">
    <property type="component" value="Unassembled WGS sequence"/>
</dbReference>
<sequence length="617" mass="65418">MRKRWSSSRIVAAIAVWLALVPAVCAQTDSGSARAIEALETPKAVAQRLSEIQRKFAASDGVDAAEIAELQALADAGYPRAAFLAGETYRLGIGTLPDHARAISYFERALEAGERGAAERLAMIYKDAGSDSHDPAKSVEYYQIAAADGSRSARLALADAYAAGFGTEVDAAEADALYARLMDEGDARAAVRLGTLRLSLDNTAGAAEAWRFAADAGRTEVLMRLGRLLRDRLESGPEARQVFLLAAAAQIAGAEDALLRGDLDGAFGPASDGARAAVWLENEADLRATLATARKLRDGGSVTVTGISVLRGLMRHQSQGSTDAADMLHSLYARNTFALDPEADDALKNAVAAVAQDAEMPAAERRKLAISAQRRGHYDIAVQALETAAKAGDGAARTQLALWHLRGQIGLLSDPGLGLSLLPSDAGQMDAESAVLLASAFTDPTVRGATDVSTLLSVLDRTAREGSSTAALLHLRVLRLANVTDAARLSEAFLRSLPDEMATDDVMLEYLILRGANARSERAWREVAVQGAELPGAQFARLLSTLRGANANVLIYTLQKRLENEGYKTPVNGYLTPATVRAILEFCQRNGVLASCKKGPLRASGIRAISTVFAKEP</sequence>
<gene>
    <name evidence="2" type="ORF">G3572_06595</name>
</gene>
<dbReference type="AlphaFoldDB" id="A0A6B3RP49"/>
<protein>
    <submittedName>
        <fullName evidence="2">Sel1 repeat family protein</fullName>
    </submittedName>
</protein>
<name>A0A6B3RP49_9RHOB</name>
<dbReference type="Pfam" id="PF08238">
    <property type="entry name" value="Sel1"/>
    <property type="match status" value="4"/>
</dbReference>
<dbReference type="EMBL" id="JAAIKE010000002">
    <property type="protein sequence ID" value="NEX45865.1"/>
    <property type="molecule type" value="Genomic_DNA"/>
</dbReference>
<dbReference type="InterPro" id="IPR050767">
    <property type="entry name" value="Sel1_AlgK"/>
</dbReference>
<keyword evidence="1" id="KW-0732">Signal</keyword>
<dbReference type="InterPro" id="IPR006597">
    <property type="entry name" value="Sel1-like"/>
</dbReference>
<evidence type="ECO:0000256" key="1">
    <source>
        <dbReference type="SAM" id="SignalP"/>
    </source>
</evidence>
<dbReference type="Gene3D" id="1.25.40.10">
    <property type="entry name" value="Tetratricopeptide repeat domain"/>
    <property type="match status" value="1"/>
</dbReference>
<dbReference type="PANTHER" id="PTHR11102:SF147">
    <property type="entry name" value="SEL1L ADAPTOR SUBUNIT OF ERAD E3 UBIQUITIN LIGASE"/>
    <property type="match status" value="1"/>
</dbReference>
<dbReference type="RefSeq" id="WP_164610065.1">
    <property type="nucleotide sequence ID" value="NZ_JAAIKE010000002.1"/>
</dbReference>
<feature type="signal peptide" evidence="1">
    <location>
        <begin position="1"/>
        <end position="26"/>
    </location>
</feature>
<feature type="chain" id="PRO_5025403793" evidence="1">
    <location>
        <begin position="27"/>
        <end position="617"/>
    </location>
</feature>
<comment type="caution">
    <text evidence="2">The sequence shown here is derived from an EMBL/GenBank/DDBJ whole genome shotgun (WGS) entry which is preliminary data.</text>
</comment>
<accession>A0A6B3RP49</accession>
<proteinExistence type="predicted"/>
<reference evidence="2 3" key="1">
    <citation type="submission" date="2020-02" db="EMBL/GenBank/DDBJ databases">
        <title>Rhodobacter algicola sp. nov., isolated from microalga culture.</title>
        <authorList>
            <person name="Park C.-Y."/>
        </authorList>
    </citation>
    <scope>NUCLEOTIDE SEQUENCE [LARGE SCALE GENOMIC DNA]</scope>
    <source>
        <strain evidence="2 3">ETT8</strain>
    </source>
</reference>
<dbReference type="SMART" id="SM00671">
    <property type="entry name" value="SEL1"/>
    <property type="match status" value="3"/>
</dbReference>
<organism evidence="2 3">
    <name type="scientific">Pseudotabrizicola algicola</name>
    <dbReference type="NCBI Taxonomy" id="2709381"/>
    <lineage>
        <taxon>Bacteria</taxon>
        <taxon>Pseudomonadati</taxon>
        <taxon>Pseudomonadota</taxon>
        <taxon>Alphaproteobacteria</taxon>
        <taxon>Rhodobacterales</taxon>
        <taxon>Paracoccaceae</taxon>
        <taxon>Pseudotabrizicola</taxon>
    </lineage>
</organism>
<evidence type="ECO:0000313" key="2">
    <source>
        <dbReference type="EMBL" id="NEX45865.1"/>
    </source>
</evidence>
<evidence type="ECO:0000313" key="3">
    <source>
        <dbReference type="Proteomes" id="UP000481421"/>
    </source>
</evidence>
<dbReference type="SUPFAM" id="SSF81901">
    <property type="entry name" value="HCP-like"/>
    <property type="match status" value="1"/>
</dbReference>
<keyword evidence="3" id="KW-1185">Reference proteome</keyword>